<protein>
    <submittedName>
        <fullName evidence="1">Uncharacterized protein</fullName>
    </submittedName>
</protein>
<evidence type="ECO:0000313" key="2">
    <source>
        <dbReference type="Proteomes" id="UP000008311"/>
    </source>
</evidence>
<sequence length="105" mass="11740">MDKQKMQDIQGPLPSSNQFVEEDDNLAGKFMSLFRSQVVPSTTCLGAASPAGSPCPFAPFTHWRECWARWLNYSISFKAALTHESLGKSKHMYLNLIVDTVSRST</sequence>
<organism evidence="1 2">
    <name type="scientific">Ricinus communis</name>
    <name type="common">Castor bean</name>
    <dbReference type="NCBI Taxonomy" id="3988"/>
    <lineage>
        <taxon>Eukaryota</taxon>
        <taxon>Viridiplantae</taxon>
        <taxon>Streptophyta</taxon>
        <taxon>Embryophyta</taxon>
        <taxon>Tracheophyta</taxon>
        <taxon>Spermatophyta</taxon>
        <taxon>Magnoliopsida</taxon>
        <taxon>eudicotyledons</taxon>
        <taxon>Gunneridae</taxon>
        <taxon>Pentapetalae</taxon>
        <taxon>rosids</taxon>
        <taxon>fabids</taxon>
        <taxon>Malpighiales</taxon>
        <taxon>Euphorbiaceae</taxon>
        <taxon>Acalyphoideae</taxon>
        <taxon>Acalypheae</taxon>
        <taxon>Ricinus</taxon>
    </lineage>
</organism>
<proteinExistence type="predicted"/>
<dbReference type="Proteomes" id="UP000008311">
    <property type="component" value="Unassembled WGS sequence"/>
</dbReference>
<accession>B9T2V5</accession>
<dbReference type="EMBL" id="EQ974393">
    <property type="protein sequence ID" value="EEF29808.1"/>
    <property type="molecule type" value="Genomic_DNA"/>
</dbReference>
<evidence type="ECO:0000313" key="1">
    <source>
        <dbReference type="EMBL" id="EEF29808.1"/>
    </source>
</evidence>
<dbReference type="InParanoid" id="B9T2V5"/>
<name>B9T2V5_RICCO</name>
<gene>
    <name evidence="1" type="ORF">RCOM_0195640</name>
</gene>
<reference evidence="2" key="1">
    <citation type="journal article" date="2010" name="Nat. Biotechnol.">
        <title>Draft genome sequence of the oilseed species Ricinus communis.</title>
        <authorList>
            <person name="Chan A.P."/>
            <person name="Crabtree J."/>
            <person name="Zhao Q."/>
            <person name="Lorenzi H."/>
            <person name="Orvis J."/>
            <person name="Puiu D."/>
            <person name="Melake-Berhan A."/>
            <person name="Jones K.M."/>
            <person name="Redman J."/>
            <person name="Chen G."/>
            <person name="Cahoon E.B."/>
            <person name="Gedil M."/>
            <person name="Stanke M."/>
            <person name="Haas B.J."/>
            <person name="Wortman J.R."/>
            <person name="Fraser-Liggett C.M."/>
            <person name="Ravel J."/>
            <person name="Rabinowicz P.D."/>
        </authorList>
    </citation>
    <scope>NUCLEOTIDE SEQUENCE [LARGE SCALE GENOMIC DNA]</scope>
    <source>
        <strain evidence="2">cv. Hale</strain>
    </source>
</reference>
<dbReference type="AlphaFoldDB" id="B9T2V5"/>
<keyword evidence="2" id="KW-1185">Reference proteome</keyword>